<organism evidence="2 3">
    <name type="scientific">Streptococcus dysgalactiae</name>
    <dbReference type="NCBI Taxonomy" id="1334"/>
    <lineage>
        <taxon>Bacteria</taxon>
        <taxon>Bacillati</taxon>
        <taxon>Bacillota</taxon>
        <taxon>Bacilli</taxon>
        <taxon>Lactobacillales</taxon>
        <taxon>Streptococcaceae</taxon>
        <taxon>Streptococcus</taxon>
    </lineage>
</organism>
<comment type="caution">
    <text evidence="2">The sequence shown here is derived from an EMBL/GenBank/DDBJ whole genome shotgun (WGS) entry which is preliminary data.</text>
</comment>
<name>A0A9X9QRH0_STRDY</name>
<keyword evidence="1" id="KW-0812">Transmembrane</keyword>
<reference evidence="2 3" key="1">
    <citation type="submission" date="2019-05" db="EMBL/GenBank/DDBJ databases">
        <authorList>
            <consortium name="Pathogen Informatics"/>
        </authorList>
    </citation>
    <scope>NUCLEOTIDE SEQUENCE [LARGE SCALE GENOMIC DNA]</scope>
    <source>
        <strain evidence="2 3">NCTC7982</strain>
    </source>
</reference>
<accession>A0A9X9QRH0</accession>
<dbReference type="EMBL" id="CABEIM010000003">
    <property type="protein sequence ID" value="VTS85191.1"/>
    <property type="molecule type" value="Genomic_DNA"/>
</dbReference>
<protein>
    <submittedName>
        <fullName evidence="2">Uncharacterized protein</fullName>
    </submittedName>
</protein>
<sequence>MMSLAETSQYAGQLLLLLNLVWGIILYRDPNVDKDRASIALFLSVLTFVLYQSGLVIPLIRFLK</sequence>
<gene>
    <name evidence="2" type="ORF">NCTC7982_01886</name>
</gene>
<feature type="transmembrane region" description="Helical" evidence="1">
    <location>
        <begin position="39"/>
        <end position="60"/>
    </location>
</feature>
<evidence type="ECO:0000313" key="3">
    <source>
        <dbReference type="Proteomes" id="UP000373301"/>
    </source>
</evidence>
<dbReference type="Proteomes" id="UP000373301">
    <property type="component" value="Unassembled WGS sequence"/>
</dbReference>
<evidence type="ECO:0000256" key="1">
    <source>
        <dbReference type="SAM" id="Phobius"/>
    </source>
</evidence>
<dbReference type="AlphaFoldDB" id="A0A9X9QRH0"/>
<proteinExistence type="predicted"/>
<keyword evidence="1" id="KW-1133">Transmembrane helix</keyword>
<keyword evidence="1" id="KW-0472">Membrane</keyword>
<evidence type="ECO:0000313" key="2">
    <source>
        <dbReference type="EMBL" id="VTS85191.1"/>
    </source>
</evidence>